<evidence type="ECO:0000313" key="2">
    <source>
        <dbReference type="EMBL" id="PZQ11540.1"/>
    </source>
</evidence>
<dbReference type="SMART" id="SM00859">
    <property type="entry name" value="Semialdhyde_dh"/>
    <property type="match status" value="1"/>
</dbReference>
<dbReference type="InterPro" id="IPR036291">
    <property type="entry name" value="NAD(P)-bd_dom_sf"/>
</dbReference>
<accession>A0A2W5MDR3</accession>
<gene>
    <name evidence="2" type="ORF">DI565_17510</name>
</gene>
<proteinExistence type="predicted"/>
<comment type="caution">
    <text evidence="2">The sequence shown here is derived from an EMBL/GenBank/DDBJ whole genome shotgun (WGS) entry which is preliminary data.</text>
</comment>
<name>A0A2W5MDR3_ANCNO</name>
<protein>
    <recommendedName>
        <fullName evidence="1">Semialdehyde dehydrogenase NAD-binding domain-containing protein</fullName>
    </recommendedName>
</protein>
<dbReference type="PANTHER" id="PTHR14097:SF7">
    <property type="entry name" value="OXIDOREDUCTASE HTATIP2"/>
    <property type="match status" value="1"/>
</dbReference>
<feature type="domain" description="Semialdehyde dehydrogenase NAD-binding" evidence="1">
    <location>
        <begin position="4"/>
        <end position="106"/>
    </location>
</feature>
<dbReference type="Proteomes" id="UP000249577">
    <property type="component" value="Unassembled WGS sequence"/>
</dbReference>
<evidence type="ECO:0000313" key="3">
    <source>
        <dbReference type="Proteomes" id="UP000249577"/>
    </source>
</evidence>
<dbReference type="GO" id="GO:0051287">
    <property type="term" value="F:NAD binding"/>
    <property type="evidence" value="ECO:0007669"/>
    <property type="project" value="InterPro"/>
</dbReference>
<evidence type="ECO:0000259" key="1">
    <source>
        <dbReference type="SMART" id="SM00859"/>
    </source>
</evidence>
<dbReference type="PANTHER" id="PTHR14097">
    <property type="entry name" value="OXIDOREDUCTASE HTATIP2"/>
    <property type="match status" value="1"/>
</dbReference>
<dbReference type="InterPro" id="IPR000534">
    <property type="entry name" value="Semialdehyde_DH_NAD-bd"/>
</dbReference>
<dbReference type="GO" id="GO:0016620">
    <property type="term" value="F:oxidoreductase activity, acting on the aldehyde or oxo group of donors, NAD or NADP as acceptor"/>
    <property type="evidence" value="ECO:0007669"/>
    <property type="project" value="InterPro"/>
</dbReference>
<sequence>MTERVLLAGGTGLVGGLVGARLAARSDIDLIGLVRRGSSSAGRPIDFERLCEAPEATLKPIAPDGVDVAISCLGTTIRAAGSQPAMFRVDHDYVLAVAKGAKVLGARHLILVTAAGAGGPGFYLQTKGAIERAVADVGFDRVDIVRPGFLVGSRSERRVFEAIGQRLSVALTPVLLGPLSRYGAIPAETVADTIVRLVARDETGIHVHHNADLRRIARPGQTAP</sequence>
<dbReference type="AlphaFoldDB" id="A0A2W5MDR3"/>
<dbReference type="EMBL" id="QFPN01000011">
    <property type="protein sequence ID" value="PZQ11540.1"/>
    <property type="molecule type" value="Genomic_DNA"/>
</dbReference>
<organism evidence="2 3">
    <name type="scientific">Ancylobacter novellus</name>
    <name type="common">Thiobacillus novellus</name>
    <dbReference type="NCBI Taxonomy" id="921"/>
    <lineage>
        <taxon>Bacteria</taxon>
        <taxon>Pseudomonadati</taxon>
        <taxon>Pseudomonadota</taxon>
        <taxon>Alphaproteobacteria</taxon>
        <taxon>Hyphomicrobiales</taxon>
        <taxon>Xanthobacteraceae</taxon>
        <taxon>Ancylobacter</taxon>
    </lineage>
</organism>
<reference evidence="2 3" key="1">
    <citation type="submission" date="2017-08" db="EMBL/GenBank/DDBJ databases">
        <title>Infants hospitalized years apart are colonized by the same room-sourced microbial strains.</title>
        <authorList>
            <person name="Brooks B."/>
            <person name="Olm M.R."/>
            <person name="Firek B.A."/>
            <person name="Baker R."/>
            <person name="Thomas B.C."/>
            <person name="Morowitz M.J."/>
            <person name="Banfield J.F."/>
        </authorList>
    </citation>
    <scope>NUCLEOTIDE SEQUENCE [LARGE SCALE GENOMIC DNA]</scope>
    <source>
        <strain evidence="2">S2_005_003_R2_43</strain>
    </source>
</reference>
<dbReference type="Gene3D" id="3.40.50.720">
    <property type="entry name" value="NAD(P)-binding Rossmann-like Domain"/>
    <property type="match status" value="1"/>
</dbReference>
<dbReference type="SUPFAM" id="SSF51735">
    <property type="entry name" value="NAD(P)-binding Rossmann-fold domains"/>
    <property type="match status" value="1"/>
</dbReference>